<gene>
    <name evidence="6" type="ORF">HDK90DRAFT_497785</name>
</gene>
<dbReference type="Pfam" id="PF01535">
    <property type="entry name" value="PPR"/>
    <property type="match status" value="2"/>
</dbReference>
<evidence type="ECO:0008006" key="8">
    <source>
        <dbReference type="Google" id="ProtNLM"/>
    </source>
</evidence>
<sequence>MVFCIRPPPAAVRTTASRPLFASLCAAVRHSEYLPQFQLQQYHRKSFAGQSAPKMGNLVVCAFPMAELCHRRFQHTLGGGDSTDKSTYHRTRRREPIPAPKLFRKVSDDAKKRSSKPPPKPPPEPLYRNPPTIEEFRGLVDIYDRDMDGASNGEERETAENNHQDEQQERYGAPESQRRDINDTLEQLLKALQPKRPNPDVAFQLYKSLPYPRVAYLDYKSIRKFLNCLAWVEWKKEASMMRYLSVIDDMKSCAIPIALADWSTAIHFVGRCFSKVGESEVESSLYIWREMEQEAGVRGNRVTFSILFDIASKAGKHRLAEMILREMGLRKLKLDRHFHTSLIYHHGLRGDGDAVRKAYVNLVDSGAIVDTSVLNCVISSLINAGEPPAAEQVFAGMKDLHHRGEAKTAPSHWSRRREIGKMLTRVSVQVQDPEQRALFQKAAPVGPDHATYKILINYHTSTTGNIDRISELLSEMSNDYQITPRGDIYYALFIGFINHGGIPYSSWTLVKLEELWASYRNEIYNGKADFFVDKAIAKAVLRAFERVIGGDRTWEAWEELKSMWKSPSASDFQEANDCMMTLLQKRRGPGEGVVRWTNRSHHRREWK</sequence>
<feature type="compositionally biased region" description="Pro residues" evidence="5">
    <location>
        <begin position="116"/>
        <end position="125"/>
    </location>
</feature>
<dbReference type="PANTHER" id="PTHR47936:SF1">
    <property type="entry name" value="PENTATRICOPEPTIDE REPEAT-CONTAINING PROTEIN GUN1, CHLOROPLASTIC"/>
    <property type="match status" value="1"/>
</dbReference>
<dbReference type="Gene3D" id="1.25.40.10">
    <property type="entry name" value="Tetratricopeptide repeat domain"/>
    <property type="match status" value="1"/>
</dbReference>
<dbReference type="Proteomes" id="UP001492380">
    <property type="component" value="Unassembled WGS sequence"/>
</dbReference>
<evidence type="ECO:0000256" key="2">
    <source>
        <dbReference type="ARBA" id="ARBA00022737"/>
    </source>
</evidence>
<comment type="similarity">
    <text evidence="1">Belongs to the CCM1 family.</text>
</comment>
<dbReference type="InterPro" id="IPR011990">
    <property type="entry name" value="TPR-like_helical_dom_sf"/>
</dbReference>
<feature type="compositionally biased region" description="Basic and acidic residues" evidence="5">
    <location>
        <begin position="145"/>
        <end position="169"/>
    </location>
</feature>
<feature type="region of interest" description="Disordered" evidence="5">
    <location>
        <begin position="145"/>
        <end position="179"/>
    </location>
</feature>
<feature type="region of interest" description="Disordered" evidence="5">
    <location>
        <begin position="75"/>
        <end position="131"/>
    </location>
</feature>
<accession>A0ABR1YB74</accession>
<evidence type="ECO:0000313" key="6">
    <source>
        <dbReference type="EMBL" id="KAK8224687.1"/>
    </source>
</evidence>
<dbReference type="PANTHER" id="PTHR47936">
    <property type="entry name" value="PPR_LONG DOMAIN-CONTAINING PROTEIN"/>
    <property type="match status" value="1"/>
</dbReference>
<keyword evidence="7" id="KW-1185">Reference proteome</keyword>
<comment type="function">
    <text evidence="3">Regulates mitochondrial small subunit maturation by controlling 15S rRNA 5'-end processing. Localizes to the 5' precursor of the 15S rRNA in a position that is subsequently occupied by mS47 in the mature yeast mtSSU. Uses structure and sequence-specific RNA recognition, binding to a single-stranded region of the precursor and specifically recognizing bases -6 to -1. The exchange of Ccm1 for mS47 is coupled to the irreversible removal of precursor rRNA that is accompanied by conformational changes of the mitoribosomal proteins uS5m and mS26. These conformational changes signal completion of 5'-end rRNA processing through protection of the mature 5'-end of the 15S rRNA and stabilization of mS47. The removal of the 5' precursor together with the dissociation of Ccm1 may be catalyzed by the 5'-3' exoribonuclease Pet127. Involved in the specific removal of group I introns in mitochondrial encoded transcripts.</text>
</comment>
<dbReference type="InterPro" id="IPR002885">
    <property type="entry name" value="PPR_rpt"/>
</dbReference>
<organism evidence="6 7">
    <name type="scientific">Phyllosticta capitalensis</name>
    <dbReference type="NCBI Taxonomy" id="121624"/>
    <lineage>
        <taxon>Eukaryota</taxon>
        <taxon>Fungi</taxon>
        <taxon>Dikarya</taxon>
        <taxon>Ascomycota</taxon>
        <taxon>Pezizomycotina</taxon>
        <taxon>Dothideomycetes</taxon>
        <taxon>Dothideomycetes incertae sedis</taxon>
        <taxon>Botryosphaeriales</taxon>
        <taxon>Phyllostictaceae</taxon>
        <taxon>Phyllosticta</taxon>
    </lineage>
</organism>
<evidence type="ECO:0000313" key="7">
    <source>
        <dbReference type="Proteomes" id="UP001492380"/>
    </source>
</evidence>
<reference evidence="6 7" key="1">
    <citation type="submission" date="2024-04" db="EMBL/GenBank/DDBJ databases">
        <title>Phyllosticta paracitricarpa is synonymous to the EU quarantine fungus P. citricarpa based on phylogenomic analyses.</title>
        <authorList>
            <consortium name="Lawrence Berkeley National Laboratory"/>
            <person name="Van Ingen-Buijs V.A."/>
            <person name="Van Westerhoven A.C."/>
            <person name="Haridas S."/>
            <person name="Skiadas P."/>
            <person name="Martin F."/>
            <person name="Groenewald J.Z."/>
            <person name="Crous P.W."/>
            <person name="Seidl M.F."/>
        </authorList>
    </citation>
    <scope>NUCLEOTIDE SEQUENCE [LARGE SCALE GENOMIC DNA]</scope>
    <source>
        <strain evidence="6 7">CBS 123374</strain>
    </source>
</reference>
<evidence type="ECO:0000256" key="1">
    <source>
        <dbReference type="ARBA" id="ARBA00006192"/>
    </source>
</evidence>
<comment type="caution">
    <text evidence="6">The sequence shown here is derived from an EMBL/GenBank/DDBJ whole genome shotgun (WGS) entry which is preliminary data.</text>
</comment>
<evidence type="ECO:0000256" key="5">
    <source>
        <dbReference type="SAM" id="MobiDB-lite"/>
    </source>
</evidence>
<proteinExistence type="inferred from homology"/>
<comment type="subunit">
    <text evidence="4">Binds to mitochondrial small subunit 15S rRNA.</text>
</comment>
<evidence type="ECO:0000256" key="3">
    <source>
        <dbReference type="ARBA" id="ARBA00044493"/>
    </source>
</evidence>
<name>A0ABR1YB74_9PEZI</name>
<keyword evidence="2" id="KW-0677">Repeat</keyword>
<protein>
    <recommendedName>
        <fullName evidence="8">Pentatricopeptide repeat protein</fullName>
    </recommendedName>
</protein>
<dbReference type="EMBL" id="JBBWRZ010000012">
    <property type="protein sequence ID" value="KAK8224687.1"/>
    <property type="molecule type" value="Genomic_DNA"/>
</dbReference>
<evidence type="ECO:0000256" key="4">
    <source>
        <dbReference type="ARBA" id="ARBA00044511"/>
    </source>
</evidence>